<evidence type="ECO:0000256" key="1">
    <source>
        <dbReference type="ARBA" id="ARBA00004141"/>
    </source>
</evidence>
<sequence length="207" mass="23427">MGDGRIKHRAPNNSGAQSFQSISIEKRLAQLRLIHSKKSYELLFFQHGTDWEGFLMGKRFQATCFAIVCENLVNQLRREFFKAILRQDIVWYDKNNSGNLTPKFFDNLERVKEGTGDKLGLLIQFVAQFFGGFIVAFTYDWKLTLIMMSLSPFTIVSGAFISKLMASAATEEAKKYAVAGGIAEEVLTSIRTVIAFNGQPYECERLV</sequence>
<protein>
    <recommendedName>
        <fullName evidence="6">ABC transmembrane type-1 domain-containing protein</fullName>
    </recommendedName>
</protein>
<dbReference type="GO" id="GO:0005524">
    <property type="term" value="F:ATP binding"/>
    <property type="evidence" value="ECO:0007669"/>
    <property type="project" value="InterPro"/>
</dbReference>
<evidence type="ECO:0000313" key="7">
    <source>
        <dbReference type="EMBL" id="VDK52197.1"/>
    </source>
</evidence>
<evidence type="ECO:0000256" key="3">
    <source>
        <dbReference type="ARBA" id="ARBA00022989"/>
    </source>
</evidence>
<keyword evidence="3 5" id="KW-1133">Transmembrane helix</keyword>
<feature type="transmembrane region" description="Helical" evidence="5">
    <location>
        <begin position="119"/>
        <end position="139"/>
    </location>
</feature>
<dbReference type="PANTHER" id="PTHR24222:SF76">
    <property type="entry name" value="MYCOBACTIN IMPORT ATP-BINDING_PERMEASE PROTEIN IRTB"/>
    <property type="match status" value="1"/>
</dbReference>
<keyword evidence="2 5" id="KW-0812">Transmembrane</keyword>
<dbReference type="InterPro" id="IPR039421">
    <property type="entry name" value="Type_1_exporter"/>
</dbReference>
<dbReference type="PANTHER" id="PTHR24222">
    <property type="entry name" value="ABC TRANSPORTER B FAMILY"/>
    <property type="match status" value="1"/>
</dbReference>
<feature type="transmembrane region" description="Helical" evidence="5">
    <location>
        <begin position="145"/>
        <end position="166"/>
    </location>
</feature>
<dbReference type="Proteomes" id="UP000271889">
    <property type="component" value="Unassembled WGS sequence"/>
</dbReference>
<proteinExistence type="predicted"/>
<dbReference type="CDD" id="cd18577">
    <property type="entry name" value="ABC_6TM_Pgp_ABCB1_D1_like"/>
    <property type="match status" value="1"/>
</dbReference>
<keyword evidence="8" id="KW-1185">Reference proteome</keyword>
<dbReference type="GO" id="GO:0005886">
    <property type="term" value="C:plasma membrane"/>
    <property type="evidence" value="ECO:0007669"/>
    <property type="project" value="TreeGrafter"/>
</dbReference>
<evidence type="ECO:0000259" key="6">
    <source>
        <dbReference type="PROSITE" id="PS50929"/>
    </source>
</evidence>
<feature type="domain" description="ABC transmembrane type-1" evidence="6">
    <location>
        <begin position="60"/>
        <end position="207"/>
    </location>
</feature>
<evidence type="ECO:0000256" key="2">
    <source>
        <dbReference type="ARBA" id="ARBA00022692"/>
    </source>
</evidence>
<dbReference type="InterPro" id="IPR011527">
    <property type="entry name" value="ABC1_TM_dom"/>
</dbReference>
<evidence type="ECO:0000256" key="5">
    <source>
        <dbReference type="SAM" id="Phobius"/>
    </source>
</evidence>
<comment type="subcellular location">
    <subcellularLocation>
        <location evidence="1">Membrane</location>
        <topology evidence="1">Multi-pass membrane protein</topology>
    </subcellularLocation>
</comment>
<dbReference type="PROSITE" id="PS50929">
    <property type="entry name" value="ABC_TM1F"/>
    <property type="match status" value="1"/>
</dbReference>
<organism evidence="7 8">
    <name type="scientific">Cylicostephanus goldi</name>
    <name type="common">Nematode worm</name>
    <dbReference type="NCBI Taxonomy" id="71465"/>
    <lineage>
        <taxon>Eukaryota</taxon>
        <taxon>Metazoa</taxon>
        <taxon>Ecdysozoa</taxon>
        <taxon>Nematoda</taxon>
        <taxon>Chromadorea</taxon>
        <taxon>Rhabditida</taxon>
        <taxon>Rhabditina</taxon>
        <taxon>Rhabditomorpha</taxon>
        <taxon>Strongyloidea</taxon>
        <taxon>Strongylidae</taxon>
        <taxon>Cylicostephanus</taxon>
    </lineage>
</organism>
<accession>A0A3P6R143</accession>
<dbReference type="GO" id="GO:0140359">
    <property type="term" value="F:ABC-type transporter activity"/>
    <property type="evidence" value="ECO:0007669"/>
    <property type="project" value="InterPro"/>
</dbReference>
<dbReference type="EMBL" id="UYRV01005008">
    <property type="protein sequence ID" value="VDK52197.1"/>
    <property type="molecule type" value="Genomic_DNA"/>
</dbReference>
<dbReference type="Pfam" id="PF00664">
    <property type="entry name" value="ABC_membrane"/>
    <property type="match status" value="1"/>
</dbReference>
<dbReference type="SUPFAM" id="SSF90123">
    <property type="entry name" value="ABC transporter transmembrane region"/>
    <property type="match status" value="1"/>
</dbReference>
<keyword evidence="4 5" id="KW-0472">Membrane</keyword>
<dbReference type="InterPro" id="IPR036640">
    <property type="entry name" value="ABC1_TM_sf"/>
</dbReference>
<gene>
    <name evidence="7" type="ORF">CGOC_LOCUS2275</name>
</gene>
<dbReference type="OrthoDB" id="5872295at2759"/>
<evidence type="ECO:0000256" key="4">
    <source>
        <dbReference type="ARBA" id="ARBA00023136"/>
    </source>
</evidence>
<dbReference type="Gene3D" id="1.20.1560.10">
    <property type="entry name" value="ABC transporter type 1, transmembrane domain"/>
    <property type="match status" value="1"/>
</dbReference>
<reference evidence="7 8" key="1">
    <citation type="submission" date="2018-11" db="EMBL/GenBank/DDBJ databases">
        <authorList>
            <consortium name="Pathogen Informatics"/>
        </authorList>
    </citation>
    <scope>NUCLEOTIDE SEQUENCE [LARGE SCALE GENOMIC DNA]</scope>
</reference>
<evidence type="ECO:0000313" key="8">
    <source>
        <dbReference type="Proteomes" id="UP000271889"/>
    </source>
</evidence>
<dbReference type="AlphaFoldDB" id="A0A3P6R143"/>
<name>A0A3P6R143_CYLGO</name>